<dbReference type="SUPFAM" id="SSF51261">
    <property type="entry name" value="Duplicated hybrid motif"/>
    <property type="match status" value="1"/>
</dbReference>
<evidence type="ECO:0000256" key="1">
    <source>
        <dbReference type="SAM" id="Phobius"/>
    </source>
</evidence>
<name>A0A955L3E5_9BACT</name>
<dbReference type="InterPro" id="IPR018392">
    <property type="entry name" value="LysM"/>
</dbReference>
<proteinExistence type="predicted"/>
<gene>
    <name evidence="3" type="ORF">KC660_01925</name>
</gene>
<dbReference type="EMBL" id="JAGQLG010000071">
    <property type="protein sequence ID" value="MCA9382146.1"/>
    <property type="molecule type" value="Genomic_DNA"/>
</dbReference>
<dbReference type="Pfam" id="PF01476">
    <property type="entry name" value="LysM"/>
    <property type="match status" value="2"/>
</dbReference>
<feature type="domain" description="LysM" evidence="2">
    <location>
        <begin position="153"/>
        <end position="196"/>
    </location>
</feature>
<dbReference type="PROSITE" id="PS51782">
    <property type="entry name" value="LYSM"/>
    <property type="match status" value="2"/>
</dbReference>
<dbReference type="Pfam" id="PF01551">
    <property type="entry name" value="Peptidase_M23"/>
    <property type="match status" value="1"/>
</dbReference>
<comment type="caution">
    <text evidence="3">The sequence shown here is derived from an EMBL/GenBank/DDBJ whole genome shotgun (WGS) entry which is preliminary data.</text>
</comment>
<feature type="domain" description="LysM" evidence="2">
    <location>
        <begin position="202"/>
        <end position="247"/>
    </location>
</feature>
<reference evidence="3" key="2">
    <citation type="journal article" date="2021" name="Microbiome">
        <title>Successional dynamics and alternative stable states in a saline activated sludge microbial community over 9 years.</title>
        <authorList>
            <person name="Wang Y."/>
            <person name="Ye J."/>
            <person name="Ju F."/>
            <person name="Liu L."/>
            <person name="Boyd J.A."/>
            <person name="Deng Y."/>
            <person name="Parks D.H."/>
            <person name="Jiang X."/>
            <person name="Yin X."/>
            <person name="Woodcroft B.J."/>
            <person name="Tyson G.W."/>
            <person name="Hugenholtz P."/>
            <person name="Polz M.F."/>
            <person name="Zhang T."/>
        </authorList>
    </citation>
    <scope>NUCLEOTIDE SEQUENCE</scope>
    <source>
        <strain evidence="3">HKST-UBA10</strain>
    </source>
</reference>
<protein>
    <submittedName>
        <fullName evidence="3">M23 family metallopeptidase</fullName>
    </submittedName>
</protein>
<organism evidence="3 4">
    <name type="scientific">Candidatus Dojkabacteria bacterium</name>
    <dbReference type="NCBI Taxonomy" id="2099670"/>
    <lineage>
        <taxon>Bacteria</taxon>
        <taxon>Candidatus Dojkabacteria</taxon>
    </lineage>
</organism>
<dbReference type="CDD" id="cd12797">
    <property type="entry name" value="M23_peptidase"/>
    <property type="match status" value="1"/>
</dbReference>
<dbReference type="Gene3D" id="3.10.350.10">
    <property type="entry name" value="LysM domain"/>
    <property type="match status" value="2"/>
</dbReference>
<dbReference type="InterPro" id="IPR011055">
    <property type="entry name" value="Dup_hybrid_motif"/>
</dbReference>
<keyword evidence="1" id="KW-1133">Transmembrane helix</keyword>
<dbReference type="SUPFAM" id="SSF54106">
    <property type="entry name" value="LysM domain"/>
    <property type="match status" value="2"/>
</dbReference>
<reference evidence="3" key="1">
    <citation type="submission" date="2020-04" db="EMBL/GenBank/DDBJ databases">
        <authorList>
            <person name="Zhang T."/>
        </authorList>
    </citation>
    <scope>NUCLEOTIDE SEQUENCE</scope>
    <source>
        <strain evidence="3">HKST-UBA10</strain>
    </source>
</reference>
<accession>A0A955L3E5</accession>
<dbReference type="Proteomes" id="UP000782843">
    <property type="component" value="Unassembled WGS sequence"/>
</dbReference>
<dbReference type="Gene3D" id="2.70.70.10">
    <property type="entry name" value="Glucose Permease (Domain IIA)"/>
    <property type="match status" value="1"/>
</dbReference>
<dbReference type="CDD" id="cd00118">
    <property type="entry name" value="LysM"/>
    <property type="match status" value="2"/>
</dbReference>
<keyword evidence="1" id="KW-0812">Transmembrane</keyword>
<evidence type="ECO:0000259" key="2">
    <source>
        <dbReference type="PROSITE" id="PS51782"/>
    </source>
</evidence>
<dbReference type="PANTHER" id="PTHR21666:SF270">
    <property type="entry name" value="MUREIN HYDROLASE ACTIVATOR ENVC"/>
    <property type="match status" value="1"/>
</dbReference>
<keyword evidence="1" id="KW-0472">Membrane</keyword>
<dbReference type="InterPro" id="IPR036779">
    <property type="entry name" value="LysM_dom_sf"/>
</dbReference>
<dbReference type="InterPro" id="IPR050570">
    <property type="entry name" value="Cell_wall_metabolism_enzyme"/>
</dbReference>
<evidence type="ECO:0000313" key="3">
    <source>
        <dbReference type="EMBL" id="MCA9382146.1"/>
    </source>
</evidence>
<sequence>MLRKEKSYNYKFGFDAKNWRVNRDKTLASEDLTKDPSSKNLFFLDLINYLFIRTIAIFSFTGKGSERIYGTTSSAKAYLIRNIFIGRGSMYRNIFQGGIALVTLTLAFTGFFNNISLNLNKESVVYATGQDFFTASSGGASTVTESKYREDIVKYTVKSGDTLSKVAEEFGVSVDSITWANDLKSQTLKTGQSLDIPPVDGVIHKVKSGDSLKSLAAKYKASEQAIADWNWLDPPDFKVYAGDTLIIPGGQIEKPTQPIIATSPKTYSTGLNANYQPTASGSGLRSGTFGRPVEPGCGILSQGYKPWHQAIDVAQSGGCKVTAIDGGTVTTAGWTPYGYAVYINHGGGWTSRYGHGTGTFYVSAGQKVSKGQPIMYMGCTGRCTGTHVHLEIYYNGIKQNPLALINL</sequence>
<dbReference type="AlphaFoldDB" id="A0A955L3E5"/>
<feature type="transmembrane region" description="Helical" evidence="1">
    <location>
        <begin position="94"/>
        <end position="112"/>
    </location>
</feature>
<evidence type="ECO:0000313" key="4">
    <source>
        <dbReference type="Proteomes" id="UP000782843"/>
    </source>
</evidence>
<dbReference type="PANTHER" id="PTHR21666">
    <property type="entry name" value="PEPTIDASE-RELATED"/>
    <property type="match status" value="1"/>
</dbReference>
<dbReference type="InterPro" id="IPR016047">
    <property type="entry name" value="M23ase_b-sheet_dom"/>
</dbReference>
<dbReference type="GO" id="GO:0004222">
    <property type="term" value="F:metalloendopeptidase activity"/>
    <property type="evidence" value="ECO:0007669"/>
    <property type="project" value="TreeGrafter"/>
</dbReference>
<dbReference type="SMART" id="SM00257">
    <property type="entry name" value="LysM"/>
    <property type="match status" value="2"/>
</dbReference>